<evidence type="ECO:0000256" key="2">
    <source>
        <dbReference type="ARBA" id="ARBA00012150"/>
    </source>
</evidence>
<dbReference type="RefSeq" id="WP_344564452.1">
    <property type="nucleotide sequence ID" value="NZ_BAAARJ010000005.1"/>
</dbReference>
<dbReference type="PANTHER" id="PTHR47268:SF4">
    <property type="entry name" value="ACYLPHOSPHATASE"/>
    <property type="match status" value="1"/>
</dbReference>
<proteinExistence type="inferred from homology"/>
<dbReference type="InterPro" id="IPR020456">
    <property type="entry name" value="Acylphosphatase"/>
</dbReference>
<protein>
    <recommendedName>
        <fullName evidence="3 5">Acylphosphatase</fullName>
        <ecNumber evidence="2 5">3.6.1.7</ecNumber>
    </recommendedName>
</protein>
<feature type="region of interest" description="Disordered" evidence="8">
    <location>
        <begin position="78"/>
        <end position="101"/>
    </location>
</feature>
<feature type="active site" evidence="5">
    <location>
        <position position="20"/>
    </location>
</feature>
<feature type="domain" description="Acylphosphatase-like" evidence="9">
    <location>
        <begin position="5"/>
        <end position="91"/>
    </location>
</feature>
<keyword evidence="5 6" id="KW-0378">Hydrolase</keyword>
<keyword evidence="11" id="KW-1185">Reference proteome</keyword>
<organism evidence="10 11">
    <name type="scientific">Streptomyces axinellae</name>
    <dbReference type="NCBI Taxonomy" id="552788"/>
    <lineage>
        <taxon>Bacteria</taxon>
        <taxon>Bacillati</taxon>
        <taxon>Actinomycetota</taxon>
        <taxon>Actinomycetes</taxon>
        <taxon>Kitasatosporales</taxon>
        <taxon>Streptomycetaceae</taxon>
        <taxon>Streptomyces</taxon>
    </lineage>
</organism>
<evidence type="ECO:0000256" key="1">
    <source>
        <dbReference type="ARBA" id="ARBA00005614"/>
    </source>
</evidence>
<gene>
    <name evidence="10" type="ORF">GCM10009863_19750</name>
</gene>
<dbReference type="PRINTS" id="PR00112">
    <property type="entry name" value="ACYLPHPHTASE"/>
</dbReference>
<evidence type="ECO:0000256" key="6">
    <source>
        <dbReference type="RuleBase" id="RU000553"/>
    </source>
</evidence>
<comment type="similarity">
    <text evidence="1 7">Belongs to the acylphosphatase family.</text>
</comment>
<accession>A0ABP6CEH9</accession>
<dbReference type="Gene3D" id="3.30.70.100">
    <property type="match status" value="1"/>
</dbReference>
<dbReference type="PANTHER" id="PTHR47268">
    <property type="entry name" value="ACYLPHOSPHATASE"/>
    <property type="match status" value="1"/>
</dbReference>
<dbReference type="InterPro" id="IPR001792">
    <property type="entry name" value="Acylphosphatase-like_dom"/>
</dbReference>
<evidence type="ECO:0000256" key="8">
    <source>
        <dbReference type="SAM" id="MobiDB-lite"/>
    </source>
</evidence>
<evidence type="ECO:0000259" key="9">
    <source>
        <dbReference type="PROSITE" id="PS51160"/>
    </source>
</evidence>
<evidence type="ECO:0000256" key="5">
    <source>
        <dbReference type="PROSITE-ProRule" id="PRU00520"/>
    </source>
</evidence>
<dbReference type="PROSITE" id="PS00151">
    <property type="entry name" value="ACYLPHOSPHATASE_2"/>
    <property type="match status" value="1"/>
</dbReference>
<evidence type="ECO:0000256" key="7">
    <source>
        <dbReference type="RuleBase" id="RU004168"/>
    </source>
</evidence>
<dbReference type="Proteomes" id="UP001501447">
    <property type="component" value="Unassembled WGS sequence"/>
</dbReference>
<comment type="caution">
    <text evidence="10">The sequence shown here is derived from an EMBL/GenBank/DDBJ whole genome shotgun (WGS) entry which is preliminary data.</text>
</comment>
<dbReference type="Pfam" id="PF00708">
    <property type="entry name" value="Acylphosphatase"/>
    <property type="match status" value="1"/>
</dbReference>
<dbReference type="PROSITE" id="PS51160">
    <property type="entry name" value="ACYLPHOSPHATASE_3"/>
    <property type="match status" value="1"/>
</dbReference>
<sequence>MTGTAKRVIVTGQVQGVFFRDTCRQEAAARGVHGWVRNLPDGSVEAVFEGAPEAVDALVEWAHEGPPAAFVDEVEVTGQEPRGHSAFEVRATGEPPGGGGR</sequence>
<evidence type="ECO:0000313" key="10">
    <source>
        <dbReference type="EMBL" id="GAA2606306.1"/>
    </source>
</evidence>
<dbReference type="EMBL" id="BAAARJ010000005">
    <property type="protein sequence ID" value="GAA2606306.1"/>
    <property type="molecule type" value="Genomic_DNA"/>
</dbReference>
<dbReference type="InterPro" id="IPR036046">
    <property type="entry name" value="Acylphosphatase-like_dom_sf"/>
</dbReference>
<evidence type="ECO:0000256" key="4">
    <source>
        <dbReference type="ARBA" id="ARBA00047645"/>
    </source>
</evidence>
<dbReference type="EC" id="3.6.1.7" evidence="2 5"/>
<dbReference type="PROSITE" id="PS00150">
    <property type="entry name" value="ACYLPHOSPHATASE_1"/>
    <property type="match status" value="1"/>
</dbReference>
<reference evidence="11" key="1">
    <citation type="journal article" date="2019" name="Int. J. Syst. Evol. Microbiol.">
        <title>The Global Catalogue of Microorganisms (GCM) 10K type strain sequencing project: providing services to taxonomists for standard genome sequencing and annotation.</title>
        <authorList>
            <consortium name="The Broad Institute Genomics Platform"/>
            <consortium name="The Broad Institute Genome Sequencing Center for Infectious Disease"/>
            <person name="Wu L."/>
            <person name="Ma J."/>
        </authorList>
    </citation>
    <scope>NUCLEOTIDE SEQUENCE [LARGE SCALE GENOMIC DNA]</scope>
    <source>
        <strain evidence="11">JCM 16373</strain>
    </source>
</reference>
<dbReference type="SUPFAM" id="SSF54975">
    <property type="entry name" value="Acylphosphatase/BLUF domain-like"/>
    <property type="match status" value="1"/>
</dbReference>
<feature type="active site" evidence="5">
    <location>
        <position position="38"/>
    </location>
</feature>
<name>A0ABP6CEH9_9ACTN</name>
<evidence type="ECO:0000256" key="3">
    <source>
        <dbReference type="ARBA" id="ARBA00015991"/>
    </source>
</evidence>
<comment type="catalytic activity">
    <reaction evidence="4 5 6">
        <text>an acyl phosphate + H2O = a carboxylate + phosphate + H(+)</text>
        <dbReference type="Rhea" id="RHEA:14965"/>
        <dbReference type="ChEBI" id="CHEBI:15377"/>
        <dbReference type="ChEBI" id="CHEBI:15378"/>
        <dbReference type="ChEBI" id="CHEBI:29067"/>
        <dbReference type="ChEBI" id="CHEBI:43474"/>
        <dbReference type="ChEBI" id="CHEBI:59918"/>
        <dbReference type="EC" id="3.6.1.7"/>
    </reaction>
</comment>
<evidence type="ECO:0000313" key="11">
    <source>
        <dbReference type="Proteomes" id="UP001501447"/>
    </source>
</evidence>
<dbReference type="InterPro" id="IPR017968">
    <property type="entry name" value="Acylphosphatase_CS"/>
</dbReference>